<keyword evidence="1" id="KW-0479">Metal-binding</keyword>
<keyword evidence="7" id="KW-1185">Reference proteome</keyword>
<dbReference type="InterPro" id="IPR003656">
    <property type="entry name" value="Znf_BED"/>
</dbReference>
<evidence type="ECO:0000259" key="5">
    <source>
        <dbReference type="PROSITE" id="PS50808"/>
    </source>
</evidence>
<accession>A0ABD0UBD8</accession>
<dbReference type="EMBL" id="JANQDX010000016">
    <property type="protein sequence ID" value="KAL0910099.1"/>
    <property type="molecule type" value="Genomic_DNA"/>
</dbReference>
<evidence type="ECO:0000256" key="4">
    <source>
        <dbReference type="PROSITE-ProRule" id="PRU00027"/>
    </source>
</evidence>
<evidence type="ECO:0000313" key="6">
    <source>
        <dbReference type="EMBL" id="KAL0910099.1"/>
    </source>
</evidence>
<reference evidence="6 7" key="1">
    <citation type="journal article" date="2024" name="Plant Biotechnol. J.">
        <title>Dendrobium thyrsiflorum genome and its molecular insights into genes involved in important horticultural traits.</title>
        <authorList>
            <person name="Chen B."/>
            <person name="Wang J.Y."/>
            <person name="Zheng P.J."/>
            <person name="Li K.L."/>
            <person name="Liang Y.M."/>
            <person name="Chen X.F."/>
            <person name="Zhang C."/>
            <person name="Zhao X."/>
            <person name="He X."/>
            <person name="Zhang G.Q."/>
            <person name="Liu Z.J."/>
            <person name="Xu Q."/>
        </authorList>
    </citation>
    <scope>NUCLEOTIDE SEQUENCE [LARGE SCALE GENOMIC DNA]</scope>
    <source>
        <strain evidence="6">GZMU011</strain>
    </source>
</reference>
<dbReference type="Proteomes" id="UP001552299">
    <property type="component" value="Unassembled WGS sequence"/>
</dbReference>
<sequence>MSSTAGGSGLGEGSKESCVETDNLLWNHVTKLGKPFEGGGNVSFKCNYCGGIYKGSYSMVKAHLLKIGGHRIKMCPKITTSQVDEAEFRIKRLLPKEIPLSSIHGSSHTSSSSVRVDHLLSFRSKGYESKKRKGVGSSSLEKTFNMQQREELKGYVPLGYNAIRSKLLERERAYIETLLQPTKEV</sequence>
<evidence type="ECO:0000256" key="1">
    <source>
        <dbReference type="ARBA" id="ARBA00022723"/>
    </source>
</evidence>
<gene>
    <name evidence="6" type="ORF">M5K25_021038</name>
</gene>
<evidence type="ECO:0000313" key="7">
    <source>
        <dbReference type="Proteomes" id="UP001552299"/>
    </source>
</evidence>
<name>A0ABD0UBD8_DENTH</name>
<proteinExistence type="predicted"/>
<protein>
    <recommendedName>
        <fullName evidence="5">BED-type domain-containing protein</fullName>
    </recommendedName>
</protein>
<dbReference type="PROSITE" id="PS50808">
    <property type="entry name" value="ZF_BED"/>
    <property type="match status" value="1"/>
</dbReference>
<keyword evidence="3" id="KW-0862">Zinc</keyword>
<keyword evidence="2 4" id="KW-0863">Zinc-finger</keyword>
<dbReference type="AlphaFoldDB" id="A0ABD0UBD8"/>
<feature type="domain" description="BED-type" evidence="5">
    <location>
        <begin position="20"/>
        <end position="82"/>
    </location>
</feature>
<evidence type="ECO:0000256" key="2">
    <source>
        <dbReference type="ARBA" id="ARBA00022771"/>
    </source>
</evidence>
<evidence type="ECO:0000256" key="3">
    <source>
        <dbReference type="ARBA" id="ARBA00022833"/>
    </source>
</evidence>
<dbReference type="GO" id="GO:0008270">
    <property type="term" value="F:zinc ion binding"/>
    <property type="evidence" value="ECO:0007669"/>
    <property type="project" value="UniProtKB-KW"/>
</dbReference>
<organism evidence="6 7">
    <name type="scientific">Dendrobium thyrsiflorum</name>
    <name type="common">Pinecone-like raceme dendrobium</name>
    <name type="synonym">Orchid</name>
    <dbReference type="NCBI Taxonomy" id="117978"/>
    <lineage>
        <taxon>Eukaryota</taxon>
        <taxon>Viridiplantae</taxon>
        <taxon>Streptophyta</taxon>
        <taxon>Embryophyta</taxon>
        <taxon>Tracheophyta</taxon>
        <taxon>Spermatophyta</taxon>
        <taxon>Magnoliopsida</taxon>
        <taxon>Liliopsida</taxon>
        <taxon>Asparagales</taxon>
        <taxon>Orchidaceae</taxon>
        <taxon>Epidendroideae</taxon>
        <taxon>Malaxideae</taxon>
        <taxon>Dendrobiinae</taxon>
        <taxon>Dendrobium</taxon>
    </lineage>
</organism>
<comment type="caution">
    <text evidence="6">The sequence shown here is derived from an EMBL/GenBank/DDBJ whole genome shotgun (WGS) entry which is preliminary data.</text>
</comment>